<name>A0A6W0P186_SALRU</name>
<sequence>MNIDFFKTKVAPYLAGYELQYSSFSNGDFGDLERVEFERGDKLGTVDIWSKGWMSIDVYDSALDAQLINLLLSPDELEQQKKAIENLIRILGVNE</sequence>
<protein>
    <submittedName>
        <fullName evidence="1">Uncharacterized protein</fullName>
    </submittedName>
</protein>
<reference evidence="1" key="1">
    <citation type="journal article" date="2018" name="Genome Biol.">
        <title>SKESA: strategic k-mer extension for scrupulous assemblies.</title>
        <authorList>
            <person name="Souvorov A."/>
            <person name="Agarwala R."/>
            <person name="Lipman D.J."/>
        </authorList>
    </citation>
    <scope>NUCLEOTIDE SEQUENCE</scope>
    <source>
        <strain evidence="1">ATCC 10717</strain>
    </source>
</reference>
<dbReference type="AlphaFoldDB" id="A0A6W0P186"/>
<organism evidence="1">
    <name type="scientific">Salmonella enterica subsp. enterica serovar Rubislaw str. ATCC 10717</name>
    <dbReference type="NCBI Taxonomy" id="938143"/>
    <lineage>
        <taxon>Bacteria</taxon>
        <taxon>Pseudomonadati</taxon>
        <taxon>Pseudomonadota</taxon>
        <taxon>Gammaproteobacteria</taxon>
        <taxon>Enterobacterales</taxon>
        <taxon>Enterobacteriaceae</taxon>
        <taxon>Salmonella</taxon>
    </lineage>
</organism>
<accession>A0A6W0P186</accession>
<proteinExistence type="predicted"/>
<evidence type="ECO:0000313" key="1">
    <source>
        <dbReference type="EMBL" id="HAA1127893.1"/>
    </source>
</evidence>
<gene>
    <name evidence="1" type="ORF">GDL93_20760</name>
</gene>
<dbReference type="EMBL" id="DAAAMK010000022">
    <property type="protein sequence ID" value="HAA1127893.1"/>
    <property type="molecule type" value="Genomic_DNA"/>
</dbReference>
<reference evidence="1" key="2">
    <citation type="submission" date="2019-10" db="EMBL/GenBank/DDBJ databases">
        <authorList>
            <consortium name="NCBI Pathogen Detection Project"/>
        </authorList>
    </citation>
    <scope>NUCLEOTIDE SEQUENCE</scope>
    <source>
        <strain evidence="1">ATCC 10717</strain>
    </source>
</reference>
<comment type="caution">
    <text evidence="1">The sequence shown here is derived from an EMBL/GenBank/DDBJ whole genome shotgun (WGS) entry which is preliminary data.</text>
</comment>
<dbReference type="RefSeq" id="WP_023207625.1">
    <property type="nucleotide sequence ID" value="NZ_CP019193.1"/>
</dbReference>